<reference evidence="1 3" key="1">
    <citation type="submission" date="2015-09" db="EMBL/GenBank/DDBJ databases">
        <authorList>
            <consortium name="Pathogen Informatics"/>
        </authorList>
    </citation>
    <scope>NUCLEOTIDE SEQUENCE [LARGE SCALE GENOMIC DNA]</scope>
    <source>
        <strain evidence="1 3">2789STDY5834865</strain>
    </source>
</reference>
<protein>
    <submittedName>
        <fullName evidence="1">Uncharacterized protein</fullName>
    </submittedName>
</protein>
<proteinExistence type="predicted"/>
<organism evidence="1 3">
    <name type="scientific">Enterocloster clostridioformis</name>
    <dbReference type="NCBI Taxonomy" id="1531"/>
    <lineage>
        <taxon>Bacteria</taxon>
        <taxon>Bacillati</taxon>
        <taxon>Bacillota</taxon>
        <taxon>Clostridia</taxon>
        <taxon>Lachnospirales</taxon>
        <taxon>Lachnospiraceae</taxon>
        <taxon>Enterocloster</taxon>
    </lineage>
</organism>
<evidence type="ECO:0000313" key="3">
    <source>
        <dbReference type="Proteomes" id="UP000095512"/>
    </source>
</evidence>
<dbReference type="Proteomes" id="UP000251853">
    <property type="component" value="Unassembled WGS sequence"/>
</dbReference>
<evidence type="ECO:0000313" key="4">
    <source>
        <dbReference type="Proteomes" id="UP000251853"/>
    </source>
</evidence>
<keyword evidence="4" id="KW-1185">Reference proteome</keyword>
<dbReference type="EMBL" id="UAVW01000018">
    <property type="protein sequence ID" value="SQB15686.1"/>
    <property type="molecule type" value="Genomic_DNA"/>
</dbReference>
<evidence type="ECO:0000313" key="1">
    <source>
        <dbReference type="EMBL" id="CUP08084.1"/>
    </source>
</evidence>
<evidence type="ECO:0000313" key="2">
    <source>
        <dbReference type="EMBL" id="SQB15686.1"/>
    </source>
</evidence>
<dbReference type="AlphaFoldDB" id="A0A174K7H9"/>
<dbReference type="RefSeq" id="WP_022201928.1">
    <property type="nucleotide sequence ID" value="NZ_CATYWZ010000040.1"/>
</dbReference>
<gene>
    <name evidence="1" type="ORF">ERS852480_02583</name>
    <name evidence="2" type="ORF">NCTC11224_04770</name>
</gene>
<name>A0A174K7H9_9FIRM</name>
<sequence length="42" mass="4795">MDKKFPQEAKKIMDERFGYDTLIALAALGDNIPNVGMVLQRR</sequence>
<dbReference type="EMBL" id="CZAB01000021">
    <property type="protein sequence ID" value="CUP08084.1"/>
    <property type="molecule type" value="Genomic_DNA"/>
</dbReference>
<dbReference type="Proteomes" id="UP000095512">
    <property type="component" value="Unassembled WGS sequence"/>
</dbReference>
<accession>A0A174K7H9</accession>
<reference evidence="2 4" key="2">
    <citation type="submission" date="2018-06" db="EMBL/GenBank/DDBJ databases">
        <authorList>
            <consortium name="Pathogen Informatics"/>
            <person name="Doyle S."/>
        </authorList>
    </citation>
    <scope>NUCLEOTIDE SEQUENCE [LARGE SCALE GENOMIC DNA]</scope>
    <source>
        <strain evidence="2 4">NCTC11224</strain>
    </source>
</reference>